<accession>A0A0H4TBW8</accession>
<dbReference type="AlphaFoldDB" id="A0A0H4TBW8"/>
<evidence type="ECO:0000313" key="1">
    <source>
        <dbReference type="EMBL" id="AKQ05486.1"/>
    </source>
</evidence>
<sequence length="193" mass="21559">GIRFIFLAAPRALRKHQDFGILDAHERMLFHRPRYRETALLQNGLFHGLVTDLGHELDLALDDVVPLSGLPVAVITPDGALLERNEGHGIDVHTLHEVHDGAPVVLLIDLGCNYLHGNCPSESANSRQRDRNYKLSPLIPVFLVVPHDFFSEIPCQQKGEIGPVFEEPTVRIHRNMASGSVEADFQPRLLFQA</sequence>
<proteinExistence type="predicted"/>
<organism evidence="1">
    <name type="scientific">uncultured Microgenomates bacterium Rifle_16ft_4_minimus_28007</name>
    <dbReference type="NCBI Taxonomy" id="1665113"/>
    <lineage>
        <taxon>Bacteria</taxon>
        <taxon>Candidatus Microgenomatota</taxon>
        <taxon>environmental samples</taxon>
    </lineage>
</organism>
<dbReference type="EMBL" id="KT007078">
    <property type="protein sequence ID" value="AKQ05486.1"/>
    <property type="molecule type" value="Genomic_DNA"/>
</dbReference>
<name>A0A0H4TBW8_9BACT</name>
<feature type="non-terminal residue" evidence="1">
    <location>
        <position position="1"/>
    </location>
</feature>
<protein>
    <submittedName>
        <fullName evidence="1">Uncharacterized protein</fullName>
    </submittedName>
</protein>
<reference evidence="1" key="1">
    <citation type="journal article" date="2015" name="ISME J.">
        <title>Aquifer environment selects for microbial species cohorts in sediment and groundwater.</title>
        <authorList>
            <person name="Hug L.A."/>
            <person name="Thomas B.C."/>
            <person name="Brown C.T."/>
            <person name="Frischkorn K.R."/>
            <person name="Williams K.H."/>
            <person name="Tringe S.G."/>
            <person name="Banfield J.F."/>
        </authorList>
    </citation>
    <scope>NUCLEOTIDE SEQUENCE</scope>
</reference>